<dbReference type="PANTHER" id="PTHR43546:SF7">
    <property type="entry name" value="METALLO-BETA-LACTAMASE DOMAIN-CONTAINING PROTEIN"/>
    <property type="match status" value="1"/>
</dbReference>
<dbReference type="Gene3D" id="3.60.15.10">
    <property type="entry name" value="Ribonuclease Z/Hydroxyacylglutathione hydrolase-like"/>
    <property type="match status" value="1"/>
</dbReference>
<name>A0A8J3X2E4_9ACTN</name>
<organism evidence="2 3">
    <name type="scientific">Planosporangium mesophilum</name>
    <dbReference type="NCBI Taxonomy" id="689768"/>
    <lineage>
        <taxon>Bacteria</taxon>
        <taxon>Bacillati</taxon>
        <taxon>Actinomycetota</taxon>
        <taxon>Actinomycetes</taxon>
        <taxon>Micromonosporales</taxon>
        <taxon>Micromonosporaceae</taxon>
        <taxon>Planosporangium</taxon>
    </lineage>
</organism>
<dbReference type="InterPro" id="IPR050114">
    <property type="entry name" value="UPF0173_UPF0282_UlaG_hydrolase"/>
</dbReference>
<feature type="domain" description="Metallo-beta-lactamase" evidence="1">
    <location>
        <begin position="11"/>
        <end position="194"/>
    </location>
</feature>
<keyword evidence="3" id="KW-1185">Reference proteome</keyword>
<dbReference type="InterPro" id="IPR036866">
    <property type="entry name" value="RibonucZ/Hydroxyglut_hydro"/>
</dbReference>
<dbReference type="SUPFAM" id="SSF56281">
    <property type="entry name" value="Metallo-hydrolase/oxidoreductase"/>
    <property type="match status" value="1"/>
</dbReference>
<dbReference type="RefSeq" id="WP_168114149.1">
    <property type="nucleotide sequence ID" value="NZ_BOON01000013.1"/>
</dbReference>
<evidence type="ECO:0000313" key="3">
    <source>
        <dbReference type="Proteomes" id="UP000599074"/>
    </source>
</evidence>
<proteinExistence type="predicted"/>
<dbReference type="AlphaFoldDB" id="A0A8J3X2E4"/>
<accession>A0A8J3X2E4</accession>
<sequence>MPQDASVTFIGTATTLLRLGEFTLLTDPNFLHVGEAAYLGYGLWSRRRTQPALDIDELPQLDAVVLSHLHGDHFDRVAKARLPRALPIVTTPSAAVRLERSWRFRDTIGLRVWSRTEFSKGDQTVRVTAVPGQHGPAGVHLLLPETIGSVVDWEVAGERRLRLYITGDTLCRPWLREIPQRLPGIDVMLVHLGGTKVLGLLLTMDGRQGADLVELIRPSLTVPIHYDDYTVFRSPLGDFEAEVRRRNLDHLVRPILRGQTAGLTPVGRSAPR</sequence>
<dbReference type="PANTHER" id="PTHR43546">
    <property type="entry name" value="UPF0173 METAL-DEPENDENT HYDROLASE MJ1163-RELATED"/>
    <property type="match status" value="1"/>
</dbReference>
<comment type="caution">
    <text evidence="2">The sequence shown here is derived from an EMBL/GenBank/DDBJ whole genome shotgun (WGS) entry which is preliminary data.</text>
</comment>
<gene>
    <name evidence="2" type="ORF">Pme01_14250</name>
</gene>
<dbReference type="SMART" id="SM00849">
    <property type="entry name" value="Lactamase_B"/>
    <property type="match status" value="1"/>
</dbReference>
<evidence type="ECO:0000259" key="1">
    <source>
        <dbReference type="SMART" id="SM00849"/>
    </source>
</evidence>
<dbReference type="Pfam" id="PF12706">
    <property type="entry name" value="Lactamase_B_2"/>
    <property type="match status" value="1"/>
</dbReference>
<dbReference type="InterPro" id="IPR001279">
    <property type="entry name" value="Metallo-B-lactamas"/>
</dbReference>
<dbReference type="EMBL" id="BOON01000013">
    <property type="protein sequence ID" value="GII21828.1"/>
    <property type="molecule type" value="Genomic_DNA"/>
</dbReference>
<evidence type="ECO:0000313" key="2">
    <source>
        <dbReference type="EMBL" id="GII21828.1"/>
    </source>
</evidence>
<dbReference type="Proteomes" id="UP000599074">
    <property type="component" value="Unassembled WGS sequence"/>
</dbReference>
<protein>
    <recommendedName>
        <fullName evidence="1">Metallo-beta-lactamase domain-containing protein</fullName>
    </recommendedName>
</protein>
<reference evidence="2" key="1">
    <citation type="submission" date="2021-01" db="EMBL/GenBank/DDBJ databases">
        <title>Whole genome shotgun sequence of Planosporangium mesophilum NBRC 109066.</title>
        <authorList>
            <person name="Komaki H."/>
            <person name="Tamura T."/>
        </authorList>
    </citation>
    <scope>NUCLEOTIDE SEQUENCE</scope>
    <source>
        <strain evidence="2">NBRC 109066</strain>
    </source>
</reference>